<organism evidence="15">
    <name type="scientific">Rodentolepis nana</name>
    <name type="common">Dwarf tapeworm</name>
    <name type="synonym">Hymenolepis nana</name>
    <dbReference type="NCBI Taxonomy" id="102285"/>
    <lineage>
        <taxon>Eukaryota</taxon>
        <taxon>Metazoa</taxon>
        <taxon>Spiralia</taxon>
        <taxon>Lophotrochozoa</taxon>
        <taxon>Platyhelminthes</taxon>
        <taxon>Cestoda</taxon>
        <taxon>Eucestoda</taxon>
        <taxon>Cyclophyllidea</taxon>
        <taxon>Hymenolepididae</taxon>
        <taxon>Rodentolepis</taxon>
    </lineage>
</organism>
<feature type="domain" description="EndoU" evidence="12">
    <location>
        <begin position="1"/>
        <end position="258"/>
    </location>
</feature>
<evidence type="ECO:0000313" key="13">
    <source>
        <dbReference type="EMBL" id="VDN98379.1"/>
    </source>
</evidence>
<dbReference type="GO" id="GO:0046872">
    <property type="term" value="F:metal ion binding"/>
    <property type="evidence" value="ECO:0007669"/>
    <property type="project" value="UniProtKB-UniRule"/>
</dbReference>
<evidence type="ECO:0000259" key="12">
    <source>
        <dbReference type="PROSITE" id="PS51959"/>
    </source>
</evidence>
<dbReference type="GO" id="GO:0016829">
    <property type="term" value="F:lyase activity"/>
    <property type="evidence" value="ECO:0007669"/>
    <property type="project" value="UniProtKB-KW"/>
</dbReference>
<keyword evidence="7 11" id="KW-0378">Hydrolase</keyword>
<evidence type="ECO:0000256" key="10">
    <source>
        <dbReference type="ARBA" id="ARBA00023239"/>
    </source>
</evidence>
<dbReference type="InterPro" id="IPR039787">
    <property type="entry name" value="ENDOU"/>
</dbReference>
<reference evidence="15" key="1">
    <citation type="submission" date="2017-02" db="UniProtKB">
        <authorList>
            <consortium name="WormBaseParasite"/>
        </authorList>
    </citation>
    <scope>IDENTIFICATION</scope>
</reference>
<accession>A0A0R3T633</accession>
<evidence type="ECO:0000256" key="4">
    <source>
        <dbReference type="ARBA" id="ARBA00022722"/>
    </source>
</evidence>
<dbReference type="OrthoDB" id="430326at2759"/>
<dbReference type="GO" id="GO:0004521">
    <property type="term" value="F:RNA endonuclease activity"/>
    <property type="evidence" value="ECO:0007669"/>
    <property type="project" value="UniProtKB-UniRule"/>
</dbReference>
<keyword evidence="8 11" id="KW-0694">RNA-binding</keyword>
<comment type="subunit">
    <text evidence="3 11">Monomer.</text>
</comment>
<sequence>MPANVRFSVDVIFITYAMPEIKDSSARKDVAPAPLCTIKSKKLLQDPVYKAFVALLDNYEHRVGTSERETPQKRKEIDQFLDAVVKTETMKAFHGYLVAQNLASASQAAFKNELHAIWFKPYRRNRQDDSSPFEHVFVGESKNDIVLGMHNWITFCVKEKDRIFNYYGRLKPHSRDPDYKASFQFSMHKNFFKVFNTVIFGSSVEFDFGLYTAAFLKLQQVYKNEANLPPLAVTLDKTRLLIQCHLFAKTRMGSCYVK</sequence>
<protein>
    <recommendedName>
        <fullName evidence="11">Uridylate-specific endoribonuclease</fullName>
        <ecNumber evidence="11">4.6.1.-</ecNumber>
    </recommendedName>
</protein>
<reference evidence="13 14" key="2">
    <citation type="submission" date="2018-11" db="EMBL/GenBank/DDBJ databases">
        <authorList>
            <consortium name="Pathogen Informatics"/>
        </authorList>
    </citation>
    <scope>NUCLEOTIDE SEQUENCE [LARGE SCALE GENOMIC DNA]</scope>
</reference>
<gene>
    <name evidence="13" type="ORF">HNAJ_LOCUS2520</name>
</gene>
<comment type="similarity">
    <text evidence="2 11">Belongs to the ENDOU family.</text>
</comment>
<evidence type="ECO:0000256" key="3">
    <source>
        <dbReference type="ARBA" id="ARBA00011245"/>
    </source>
</evidence>
<dbReference type="AlphaFoldDB" id="A0A0R3T633"/>
<comment type="cofactor">
    <cofactor evidence="1 11">
        <name>Mn(2+)</name>
        <dbReference type="ChEBI" id="CHEBI:29035"/>
    </cofactor>
</comment>
<evidence type="ECO:0000256" key="1">
    <source>
        <dbReference type="ARBA" id="ARBA00001936"/>
    </source>
</evidence>
<dbReference type="GO" id="GO:0016787">
    <property type="term" value="F:hydrolase activity"/>
    <property type="evidence" value="ECO:0007669"/>
    <property type="project" value="UniProtKB-KW"/>
</dbReference>
<dbReference type="SUPFAM" id="SSF142877">
    <property type="entry name" value="EndoU-like"/>
    <property type="match status" value="1"/>
</dbReference>
<dbReference type="PANTHER" id="PTHR12439:SF11">
    <property type="entry name" value="URIDYLATE-SPECIFIC ENDORIBONUCLEASE"/>
    <property type="match status" value="1"/>
</dbReference>
<evidence type="ECO:0000256" key="5">
    <source>
        <dbReference type="ARBA" id="ARBA00022723"/>
    </source>
</evidence>
<keyword evidence="9 11" id="KW-0464">Manganese</keyword>
<dbReference type="InterPro" id="IPR018998">
    <property type="entry name" value="EndoU_C"/>
</dbReference>
<dbReference type="EMBL" id="UZAE01001242">
    <property type="protein sequence ID" value="VDN98379.1"/>
    <property type="molecule type" value="Genomic_DNA"/>
</dbReference>
<evidence type="ECO:0000256" key="7">
    <source>
        <dbReference type="ARBA" id="ARBA00022801"/>
    </source>
</evidence>
<evidence type="ECO:0000313" key="14">
    <source>
        <dbReference type="Proteomes" id="UP000278807"/>
    </source>
</evidence>
<dbReference type="PROSITE" id="PS51959">
    <property type="entry name" value="ENDOU"/>
    <property type="match status" value="1"/>
</dbReference>
<proteinExistence type="inferred from homology"/>
<dbReference type="InterPro" id="IPR037227">
    <property type="entry name" value="EndoU-like"/>
</dbReference>
<comment type="catalytic activity">
    <reaction evidence="11">
        <text>ribonucleotidyl-uridine-RNA = a 5'-end dephospho-uridine-RNA + a 3'-end 2',3'-cyclophospho-ribonucleotide-RNA</text>
        <dbReference type="Rhea" id="RHEA:67792"/>
        <dbReference type="Rhea" id="RHEA-COMP:10464"/>
        <dbReference type="Rhea" id="RHEA-COMP:17354"/>
        <dbReference type="Rhea" id="RHEA-COMP:17356"/>
        <dbReference type="ChEBI" id="CHEBI:83064"/>
        <dbReference type="ChEBI" id="CHEBI:173117"/>
        <dbReference type="ChEBI" id="CHEBI:173224"/>
    </reaction>
</comment>
<keyword evidence="5 11" id="KW-0479">Metal-binding</keyword>
<evidence type="ECO:0000313" key="15">
    <source>
        <dbReference type="WBParaSite" id="HNAJ_0000252101-mRNA-1"/>
    </source>
</evidence>
<dbReference type="GO" id="GO:0003723">
    <property type="term" value="F:RNA binding"/>
    <property type="evidence" value="ECO:0007669"/>
    <property type="project" value="UniProtKB-UniRule"/>
</dbReference>
<keyword evidence="6 11" id="KW-0255">Endonuclease</keyword>
<dbReference type="CDD" id="cd21159">
    <property type="entry name" value="XendoU"/>
    <property type="match status" value="1"/>
</dbReference>
<dbReference type="PANTHER" id="PTHR12439">
    <property type="entry name" value="PLACENTAL PROTEIN 11-RELATED"/>
    <property type="match status" value="1"/>
</dbReference>
<evidence type="ECO:0000256" key="6">
    <source>
        <dbReference type="ARBA" id="ARBA00022759"/>
    </source>
</evidence>
<keyword evidence="14" id="KW-1185">Reference proteome</keyword>
<evidence type="ECO:0000256" key="2">
    <source>
        <dbReference type="ARBA" id="ARBA00010168"/>
    </source>
</evidence>
<name>A0A0R3T633_RODNA</name>
<evidence type="ECO:0000256" key="11">
    <source>
        <dbReference type="RuleBase" id="RU367085"/>
    </source>
</evidence>
<dbReference type="EC" id="4.6.1.-" evidence="11"/>
<keyword evidence="4 11" id="KW-0540">Nuclease</keyword>
<dbReference type="WBParaSite" id="HNAJ_0000252101-mRNA-1">
    <property type="protein sequence ID" value="HNAJ_0000252101-mRNA-1"/>
    <property type="gene ID" value="HNAJ_0000252101"/>
</dbReference>
<dbReference type="Proteomes" id="UP000278807">
    <property type="component" value="Unassembled WGS sequence"/>
</dbReference>
<evidence type="ECO:0000256" key="9">
    <source>
        <dbReference type="ARBA" id="ARBA00023211"/>
    </source>
</evidence>
<evidence type="ECO:0000256" key="8">
    <source>
        <dbReference type="ARBA" id="ARBA00022884"/>
    </source>
</evidence>
<keyword evidence="10" id="KW-0456">Lyase</keyword>
<dbReference type="Pfam" id="PF09412">
    <property type="entry name" value="XendoU"/>
    <property type="match status" value="1"/>
</dbReference>